<dbReference type="EMBL" id="JAZDUA010000091">
    <property type="protein sequence ID" value="KAK7868585.1"/>
    <property type="molecule type" value="Genomic_DNA"/>
</dbReference>
<dbReference type="AlphaFoldDB" id="A0AAN9VNY4"/>
<dbReference type="GO" id="GO:0005615">
    <property type="term" value="C:extracellular space"/>
    <property type="evidence" value="ECO:0007669"/>
    <property type="project" value="TreeGrafter"/>
</dbReference>
<evidence type="ECO:0000313" key="5">
    <source>
        <dbReference type="EMBL" id="KAK7868585.1"/>
    </source>
</evidence>
<feature type="chain" id="PRO_5042942974" evidence="4">
    <location>
        <begin position="25"/>
        <end position="254"/>
    </location>
</feature>
<reference evidence="5 6" key="1">
    <citation type="submission" date="2024-03" db="EMBL/GenBank/DDBJ databases">
        <title>The genome assembly and annotation of the cricket Gryllus longicercus Weissman &amp; Gray.</title>
        <authorList>
            <person name="Szrajer S."/>
            <person name="Gray D."/>
            <person name="Ylla G."/>
        </authorList>
    </citation>
    <scope>NUCLEOTIDE SEQUENCE [LARGE SCALE GENOMIC DNA]</scope>
    <source>
        <strain evidence="5">DAG 2021-001</strain>
        <tissue evidence="5">Whole body minus gut</tissue>
    </source>
</reference>
<dbReference type="PANTHER" id="PTHR11008:SF32">
    <property type="entry name" value="CIRCADIAN CLOCK-CONTROLLED PROTEIN DAYWAKE-RELATED"/>
    <property type="match status" value="1"/>
</dbReference>
<dbReference type="Pfam" id="PF06585">
    <property type="entry name" value="JHBP"/>
    <property type="match status" value="1"/>
</dbReference>
<comment type="caution">
    <text evidence="5">The sequence shown here is derived from an EMBL/GenBank/DDBJ whole genome shotgun (WGS) entry which is preliminary data.</text>
</comment>
<evidence type="ECO:0000256" key="2">
    <source>
        <dbReference type="ARBA" id="ARBA00023108"/>
    </source>
</evidence>
<name>A0AAN9VNY4_9ORTH</name>
<keyword evidence="6" id="KW-1185">Reference proteome</keyword>
<evidence type="ECO:0000256" key="3">
    <source>
        <dbReference type="ARBA" id="ARBA00060902"/>
    </source>
</evidence>
<dbReference type="SMART" id="SM00700">
    <property type="entry name" value="JHBP"/>
    <property type="match status" value="1"/>
</dbReference>
<sequence length="254" mass="28630">MGTREAVALPLLPLLLLACTAVHAAQLPPYLSKCPARERVQFNECVLRQAQKAVDHLGSQGDRKFGLSPTDPIEFPLIETDSNGFTLKFINLKIATDPPQAYKVDSVDMDLDRKHLDFAYSAPALNMLSKYETDGRILIVPVKGDGEALLRIDGYKAKFSADFDVVKNKQDGLDYVKLKNTKYSSDVSKVSYNFTNLFNGDQTLGKATNDFLNSNWKDVFEETKWSTFEAIRQFMTSQIQNFFDRVSYNEAFAQ</sequence>
<dbReference type="Gene3D" id="3.15.10.30">
    <property type="entry name" value="Haemolymph juvenile hormone binding protein"/>
    <property type="match status" value="1"/>
</dbReference>
<evidence type="ECO:0000313" key="6">
    <source>
        <dbReference type="Proteomes" id="UP001378592"/>
    </source>
</evidence>
<comment type="similarity">
    <text evidence="3">Belongs to the TO family.</text>
</comment>
<dbReference type="InterPro" id="IPR010562">
    <property type="entry name" value="Haemolymph_juvenile_hormone-bd"/>
</dbReference>
<gene>
    <name evidence="5" type="ORF">R5R35_009475</name>
</gene>
<evidence type="ECO:0000256" key="4">
    <source>
        <dbReference type="SAM" id="SignalP"/>
    </source>
</evidence>
<keyword evidence="2" id="KW-0090">Biological rhythms</keyword>
<dbReference type="Proteomes" id="UP001378592">
    <property type="component" value="Unassembled WGS sequence"/>
</dbReference>
<evidence type="ECO:0000256" key="1">
    <source>
        <dbReference type="ARBA" id="ARBA00022729"/>
    </source>
</evidence>
<dbReference type="FunFam" id="3.15.10.30:FF:000001">
    <property type="entry name" value="Takeout-like protein 1"/>
    <property type="match status" value="1"/>
</dbReference>
<protein>
    <submittedName>
        <fullName evidence="5">Uncharacterized protein</fullName>
    </submittedName>
</protein>
<dbReference type="PROSITE" id="PS51257">
    <property type="entry name" value="PROKAR_LIPOPROTEIN"/>
    <property type="match status" value="1"/>
</dbReference>
<organism evidence="5 6">
    <name type="scientific">Gryllus longicercus</name>
    <dbReference type="NCBI Taxonomy" id="2509291"/>
    <lineage>
        <taxon>Eukaryota</taxon>
        <taxon>Metazoa</taxon>
        <taxon>Ecdysozoa</taxon>
        <taxon>Arthropoda</taxon>
        <taxon>Hexapoda</taxon>
        <taxon>Insecta</taxon>
        <taxon>Pterygota</taxon>
        <taxon>Neoptera</taxon>
        <taxon>Polyneoptera</taxon>
        <taxon>Orthoptera</taxon>
        <taxon>Ensifera</taxon>
        <taxon>Gryllidea</taxon>
        <taxon>Grylloidea</taxon>
        <taxon>Gryllidae</taxon>
        <taxon>Gryllinae</taxon>
        <taxon>Gryllus</taxon>
    </lineage>
</organism>
<keyword evidence="1 4" id="KW-0732">Signal</keyword>
<feature type="signal peptide" evidence="4">
    <location>
        <begin position="1"/>
        <end position="24"/>
    </location>
</feature>
<dbReference type="InterPro" id="IPR038606">
    <property type="entry name" value="To_sf"/>
</dbReference>
<accession>A0AAN9VNY4</accession>
<dbReference type="GO" id="GO:0007623">
    <property type="term" value="P:circadian rhythm"/>
    <property type="evidence" value="ECO:0007669"/>
    <property type="project" value="UniProtKB-ARBA"/>
</dbReference>
<dbReference type="PANTHER" id="PTHR11008">
    <property type="entry name" value="PROTEIN TAKEOUT-LIKE PROTEIN"/>
    <property type="match status" value="1"/>
</dbReference>
<proteinExistence type="inferred from homology"/>